<accession>A0ABM1QKS3</accession>
<evidence type="ECO:0000313" key="4">
    <source>
        <dbReference type="RefSeq" id="XP_019087361.1"/>
    </source>
</evidence>
<dbReference type="Gene3D" id="1.20.1280.50">
    <property type="match status" value="1"/>
</dbReference>
<dbReference type="SMART" id="SM00256">
    <property type="entry name" value="FBOX"/>
    <property type="match status" value="1"/>
</dbReference>
<dbReference type="GeneID" id="104727831"/>
<evidence type="ECO:0000256" key="1">
    <source>
        <dbReference type="SAM" id="Phobius"/>
    </source>
</evidence>
<name>A0ABM1QKS3_CAMSA</name>
<proteinExistence type="predicted"/>
<dbReference type="InterPro" id="IPR001810">
    <property type="entry name" value="F-box_dom"/>
</dbReference>
<dbReference type="PROSITE" id="PS50181">
    <property type="entry name" value="FBOX"/>
    <property type="match status" value="1"/>
</dbReference>
<feature type="transmembrane region" description="Helical" evidence="1">
    <location>
        <begin position="6"/>
        <end position="26"/>
    </location>
</feature>
<dbReference type="InterPro" id="IPR036047">
    <property type="entry name" value="F-box-like_dom_sf"/>
</dbReference>
<dbReference type="Pfam" id="PF00646">
    <property type="entry name" value="F-box"/>
    <property type="match status" value="1"/>
</dbReference>
<sequence length="545" mass="61470">MAEYVVVGIDGFCILLAVMMILRYLVSGIIRSSPTPDASRARSANFVPPTSSNETRFAMYKIITSSTENGLMHVPRGHPQAHMFSDPSMAMDMMKTNLSLILQQNTIDLSTVDVSNHSPSVSSYTTTHVPEAILTEILARLPLRSIFRFKSVCRTWKSALESVYFRNLFVSLHQNTSSSWSLLYPRRELIDFHGCQTWGLPKSLGSYIQDIEISGRFGYVASSNGLVLMDGYDGISYVGNPLLQQWVVIPSPPYLLVTLLSGLVTRVDEDGVVLSFKVIRTAAMTPSQDGSSTCLCFCVYSSETGIWTCKKLHCPHYFTCVSNPMNLHGVLYLSPSGFDVLDVPPGALIAHDFYGESNLCRVIPLPDHNLNHNRDFKRALTTSTGFVMYIKTLAHNVLKVWRLLNNDDDSAWQLVWEICLPIICIDDDISYYAPLAMHPFDCNIVYIWSQQNRYVVSCNLQTQNYNILTVHSVNDDFQNCFVNQSMCEKHMDDIFEPYLDGQYGVHVTTFQSVLPRWMGSMPCPSQVEMVDTISLLSYFKTEEEE</sequence>
<keyword evidence="3" id="KW-1185">Reference proteome</keyword>
<dbReference type="PANTHER" id="PTHR35546:SF25">
    <property type="entry name" value="F-BOX DOMAIN-CONTAINING PROTEIN"/>
    <property type="match status" value="1"/>
</dbReference>
<keyword evidence="1" id="KW-1133">Transmembrane helix</keyword>
<dbReference type="Proteomes" id="UP000694864">
    <property type="component" value="Chromosome 11"/>
</dbReference>
<organism evidence="3 4">
    <name type="scientific">Camelina sativa</name>
    <name type="common">False flax</name>
    <name type="synonym">Myagrum sativum</name>
    <dbReference type="NCBI Taxonomy" id="90675"/>
    <lineage>
        <taxon>Eukaryota</taxon>
        <taxon>Viridiplantae</taxon>
        <taxon>Streptophyta</taxon>
        <taxon>Embryophyta</taxon>
        <taxon>Tracheophyta</taxon>
        <taxon>Spermatophyta</taxon>
        <taxon>Magnoliopsida</taxon>
        <taxon>eudicotyledons</taxon>
        <taxon>Gunneridae</taxon>
        <taxon>Pentapetalae</taxon>
        <taxon>rosids</taxon>
        <taxon>malvids</taxon>
        <taxon>Brassicales</taxon>
        <taxon>Brassicaceae</taxon>
        <taxon>Camelineae</taxon>
        <taxon>Camelina</taxon>
    </lineage>
</organism>
<feature type="domain" description="F-box" evidence="2">
    <location>
        <begin position="123"/>
        <end position="172"/>
    </location>
</feature>
<reference evidence="3" key="1">
    <citation type="journal article" date="2014" name="Nat. Commun.">
        <title>The emerging biofuel crop Camelina sativa retains a highly undifferentiated hexaploid genome structure.</title>
        <authorList>
            <person name="Kagale S."/>
            <person name="Koh C."/>
            <person name="Nixon J."/>
            <person name="Bollina V."/>
            <person name="Clarke W.E."/>
            <person name="Tuteja R."/>
            <person name="Spillane C."/>
            <person name="Robinson S.J."/>
            <person name="Links M.G."/>
            <person name="Clarke C."/>
            <person name="Higgins E.E."/>
            <person name="Huebert T."/>
            <person name="Sharpe A.G."/>
            <person name="Parkin I.A."/>
        </authorList>
    </citation>
    <scope>NUCLEOTIDE SEQUENCE [LARGE SCALE GENOMIC DNA]</scope>
    <source>
        <strain evidence="3">cv. DH55</strain>
    </source>
</reference>
<protein>
    <submittedName>
        <fullName evidence="4">F-box/kelch-repeat protein At4g22430</fullName>
    </submittedName>
</protein>
<evidence type="ECO:0000259" key="2">
    <source>
        <dbReference type="PROSITE" id="PS50181"/>
    </source>
</evidence>
<dbReference type="SUPFAM" id="SSF81383">
    <property type="entry name" value="F-box domain"/>
    <property type="match status" value="1"/>
</dbReference>
<dbReference type="InterPro" id="IPR055290">
    <property type="entry name" value="At3g26010-like"/>
</dbReference>
<dbReference type="InterPro" id="IPR056592">
    <property type="entry name" value="Beta-prop_At3g26010-like"/>
</dbReference>
<keyword evidence="1" id="KW-0812">Transmembrane</keyword>
<reference evidence="4" key="2">
    <citation type="submission" date="2025-08" db="UniProtKB">
        <authorList>
            <consortium name="RefSeq"/>
        </authorList>
    </citation>
    <scope>IDENTIFICATION</scope>
    <source>
        <tissue evidence="4">Leaf</tissue>
    </source>
</reference>
<evidence type="ECO:0000313" key="3">
    <source>
        <dbReference type="Proteomes" id="UP000694864"/>
    </source>
</evidence>
<gene>
    <name evidence="4" type="primary">LOC104727831</name>
</gene>
<dbReference type="PANTHER" id="PTHR35546">
    <property type="entry name" value="F-BOX PROTEIN INTERACTION DOMAIN PROTEIN-RELATED"/>
    <property type="match status" value="1"/>
</dbReference>
<dbReference type="Pfam" id="PF24750">
    <property type="entry name" value="b-prop_At3g26010-like"/>
    <property type="match status" value="1"/>
</dbReference>
<dbReference type="RefSeq" id="XP_019087361.1">
    <property type="nucleotide sequence ID" value="XM_019231816.1"/>
</dbReference>
<dbReference type="CDD" id="cd22157">
    <property type="entry name" value="F-box_AtFBW1-like"/>
    <property type="match status" value="1"/>
</dbReference>
<keyword evidence="1" id="KW-0472">Membrane</keyword>